<dbReference type="InterPro" id="IPR052338">
    <property type="entry name" value="Transposase_5"/>
</dbReference>
<dbReference type="Pfam" id="PF13358">
    <property type="entry name" value="DDE_3"/>
    <property type="match status" value="1"/>
</dbReference>
<gene>
    <name evidence="2" type="ORF">RF55_20362</name>
</gene>
<feature type="domain" description="Tc1-like transposase DDE" evidence="1">
    <location>
        <begin position="10"/>
        <end position="154"/>
    </location>
</feature>
<dbReference type="EMBL" id="LBMM01020302">
    <property type="protein sequence ID" value="KMQ83311.1"/>
    <property type="molecule type" value="Genomic_DNA"/>
</dbReference>
<dbReference type="Gene3D" id="3.30.420.10">
    <property type="entry name" value="Ribonuclease H-like superfamily/Ribonuclease H"/>
    <property type="match status" value="1"/>
</dbReference>
<dbReference type="PANTHER" id="PTHR23022:SF129">
    <property type="entry name" value="TRANSPOSABLE ELEMENT TC3 TRANSPOSASE"/>
    <property type="match status" value="1"/>
</dbReference>
<protein>
    <submittedName>
        <fullName evidence="2">Transposable element tc3 transposase</fullName>
    </submittedName>
</protein>
<sequence length="163" mass="18917">MTWDEEWKNVIFSDEKKFNLDGPDGLKFYWHDLSKPHDVAMSRNFGGGTVMIWAAFSYTAKTPVCWISTKMNSEKYTELLEDVLIPFMEDTDCENGIFQQDNAPIHNSKLSKEWFRSKNIQLMKWPARSPDLNPIENLWGILARKVYANVTQYATISDLKDGI</sequence>
<evidence type="ECO:0000259" key="1">
    <source>
        <dbReference type="Pfam" id="PF13358"/>
    </source>
</evidence>
<reference evidence="2 3" key="1">
    <citation type="submission" date="2015-04" db="EMBL/GenBank/DDBJ databases">
        <title>Lasius niger genome sequencing.</title>
        <authorList>
            <person name="Konorov E.A."/>
            <person name="Nikitin M.A."/>
            <person name="Kirill M.V."/>
            <person name="Chang P."/>
        </authorList>
    </citation>
    <scope>NUCLEOTIDE SEQUENCE [LARGE SCALE GENOMIC DNA]</scope>
    <source>
        <tissue evidence="2">Whole</tissue>
    </source>
</reference>
<accession>A0A0J7JZI6</accession>
<organism evidence="2 3">
    <name type="scientific">Lasius niger</name>
    <name type="common">Black garden ant</name>
    <dbReference type="NCBI Taxonomy" id="67767"/>
    <lineage>
        <taxon>Eukaryota</taxon>
        <taxon>Metazoa</taxon>
        <taxon>Ecdysozoa</taxon>
        <taxon>Arthropoda</taxon>
        <taxon>Hexapoda</taxon>
        <taxon>Insecta</taxon>
        <taxon>Pterygota</taxon>
        <taxon>Neoptera</taxon>
        <taxon>Endopterygota</taxon>
        <taxon>Hymenoptera</taxon>
        <taxon>Apocrita</taxon>
        <taxon>Aculeata</taxon>
        <taxon>Formicoidea</taxon>
        <taxon>Formicidae</taxon>
        <taxon>Formicinae</taxon>
        <taxon>Lasius</taxon>
        <taxon>Lasius</taxon>
    </lineage>
</organism>
<name>A0A0J7JZI6_LASNI</name>
<dbReference type="InterPro" id="IPR036397">
    <property type="entry name" value="RNaseH_sf"/>
</dbReference>
<keyword evidence="3" id="KW-1185">Reference proteome</keyword>
<dbReference type="STRING" id="67767.A0A0J7JZI6"/>
<comment type="caution">
    <text evidence="2">The sequence shown here is derived from an EMBL/GenBank/DDBJ whole genome shotgun (WGS) entry which is preliminary data.</text>
</comment>
<dbReference type="PaxDb" id="67767-A0A0J7JZI6"/>
<evidence type="ECO:0000313" key="2">
    <source>
        <dbReference type="EMBL" id="KMQ83311.1"/>
    </source>
</evidence>
<dbReference type="InterPro" id="IPR038717">
    <property type="entry name" value="Tc1-like_DDE_dom"/>
</dbReference>
<dbReference type="GO" id="GO:0003676">
    <property type="term" value="F:nucleic acid binding"/>
    <property type="evidence" value="ECO:0007669"/>
    <property type="project" value="InterPro"/>
</dbReference>
<dbReference type="OrthoDB" id="120326at2759"/>
<evidence type="ECO:0000313" key="3">
    <source>
        <dbReference type="Proteomes" id="UP000036403"/>
    </source>
</evidence>
<dbReference type="AlphaFoldDB" id="A0A0J7JZI6"/>
<dbReference type="Proteomes" id="UP000036403">
    <property type="component" value="Unassembled WGS sequence"/>
</dbReference>
<dbReference type="PANTHER" id="PTHR23022">
    <property type="entry name" value="TRANSPOSABLE ELEMENT-RELATED"/>
    <property type="match status" value="1"/>
</dbReference>
<proteinExistence type="predicted"/>